<evidence type="ECO:0000256" key="12">
    <source>
        <dbReference type="SAM" id="Phobius"/>
    </source>
</evidence>
<keyword evidence="4" id="KW-1003">Cell membrane</keyword>
<keyword evidence="13" id="KW-0560">Oxidoreductase</keyword>
<dbReference type="PANTHER" id="PTHR43141">
    <property type="entry name" value="CYTOCHROME BD2 SUBUNIT II"/>
    <property type="match status" value="1"/>
</dbReference>
<evidence type="ECO:0000256" key="7">
    <source>
        <dbReference type="ARBA" id="ARBA00022723"/>
    </source>
</evidence>
<feature type="transmembrane region" description="Helical" evidence="12">
    <location>
        <begin position="200"/>
        <end position="222"/>
    </location>
</feature>
<sequence>MDLAVIWFLLIAVLWTGYFVLEGFDFGVGMLFPILGKGRDADDTEKRRRVLLNSIGPVWDGNEVWVLTAGGATFAAFPHWYATLFSGFYLPLLLILVALIVRNMGFDYRGKRADAAWKANWDKAIIVGSFLPALLWGVALTNIVRGVPIDENMEYTGNLFTLLNPIGLLGGLVFVALFLTHGAYFVALKTDGPIRADARALATKTGLVAAGLAVVLLLVLGISKGSVWSWLTTAIAAGALLFSIWANTRGKEGQAFTGTALTIAAAVATYFFLLYPNVMPSSTNDAFSLTIHNASSTDYTLKIMTIAALVFTPIVLAYQAWSYWIFRKRISTAHIPPAQDPTHLPARASR</sequence>
<feature type="transmembrane region" description="Helical" evidence="12">
    <location>
        <begin position="299"/>
        <end position="321"/>
    </location>
</feature>
<feature type="transmembrane region" description="Helical" evidence="12">
    <location>
        <begin position="80"/>
        <end position="103"/>
    </location>
</feature>
<dbReference type="AlphaFoldDB" id="A0A077M2H4"/>
<dbReference type="EC" id="1.9.3.-" evidence="13"/>
<comment type="similarity">
    <text evidence="2">Belongs to the cytochrome ubiquinol oxidase subunit 2 family.</text>
</comment>
<evidence type="ECO:0000256" key="6">
    <source>
        <dbReference type="ARBA" id="ARBA00022692"/>
    </source>
</evidence>
<protein>
    <submittedName>
        <fullName evidence="13">Cytochrome bd ubiquinol oxidase (Subunit II)</fullName>
        <ecNumber evidence="13">1.9.3.-</ecNumber>
    </submittedName>
</protein>
<organism evidence="13 14">
    <name type="scientific">Nostocoides jenkinsii Ben 74</name>
    <dbReference type="NCBI Taxonomy" id="1193518"/>
    <lineage>
        <taxon>Bacteria</taxon>
        <taxon>Bacillati</taxon>
        <taxon>Actinomycetota</taxon>
        <taxon>Actinomycetes</taxon>
        <taxon>Micrococcales</taxon>
        <taxon>Intrasporangiaceae</taxon>
        <taxon>Nostocoides</taxon>
    </lineage>
</organism>
<dbReference type="GO" id="GO:0005886">
    <property type="term" value="C:plasma membrane"/>
    <property type="evidence" value="ECO:0007669"/>
    <property type="project" value="UniProtKB-SubCell"/>
</dbReference>
<keyword evidence="10" id="KW-0408">Iron</keyword>
<dbReference type="EMBL" id="CAJC01000001">
    <property type="protein sequence ID" value="CCI51271.1"/>
    <property type="molecule type" value="Genomic_DNA"/>
</dbReference>
<evidence type="ECO:0000256" key="1">
    <source>
        <dbReference type="ARBA" id="ARBA00004651"/>
    </source>
</evidence>
<keyword evidence="7" id="KW-0479">Metal-binding</keyword>
<gene>
    <name evidence="13" type="primary">cydB</name>
    <name evidence="13" type="ORF">BN13_10009</name>
</gene>
<dbReference type="NCBIfam" id="TIGR00203">
    <property type="entry name" value="cydB"/>
    <property type="match status" value="1"/>
</dbReference>
<feature type="transmembrane region" description="Helical" evidence="12">
    <location>
        <begin position="124"/>
        <end position="145"/>
    </location>
</feature>
<dbReference type="Proteomes" id="UP000035720">
    <property type="component" value="Unassembled WGS sequence"/>
</dbReference>
<accession>A0A077M2H4</accession>
<evidence type="ECO:0000313" key="14">
    <source>
        <dbReference type="Proteomes" id="UP000035720"/>
    </source>
</evidence>
<comment type="subcellular location">
    <subcellularLocation>
        <location evidence="1">Cell membrane</location>
        <topology evidence="1">Multi-pass membrane protein</topology>
    </subcellularLocation>
</comment>
<evidence type="ECO:0000313" key="13">
    <source>
        <dbReference type="EMBL" id="CCI51271.1"/>
    </source>
</evidence>
<evidence type="ECO:0000256" key="4">
    <source>
        <dbReference type="ARBA" id="ARBA00022475"/>
    </source>
</evidence>
<name>A0A077M2H4_9MICO</name>
<evidence type="ECO:0000256" key="11">
    <source>
        <dbReference type="ARBA" id="ARBA00023136"/>
    </source>
</evidence>
<dbReference type="OrthoDB" id="9776710at2"/>
<dbReference type="Pfam" id="PF02322">
    <property type="entry name" value="Cyt_bd_oxida_II"/>
    <property type="match status" value="1"/>
</dbReference>
<dbReference type="GO" id="GO:0070069">
    <property type="term" value="C:cytochrome complex"/>
    <property type="evidence" value="ECO:0007669"/>
    <property type="project" value="TreeGrafter"/>
</dbReference>
<dbReference type="GO" id="GO:0019646">
    <property type="term" value="P:aerobic electron transport chain"/>
    <property type="evidence" value="ECO:0007669"/>
    <property type="project" value="TreeGrafter"/>
</dbReference>
<evidence type="ECO:0000256" key="10">
    <source>
        <dbReference type="ARBA" id="ARBA00023004"/>
    </source>
</evidence>
<keyword evidence="5" id="KW-0349">Heme</keyword>
<evidence type="ECO:0000256" key="9">
    <source>
        <dbReference type="ARBA" id="ARBA00022989"/>
    </source>
</evidence>
<evidence type="ECO:0000256" key="2">
    <source>
        <dbReference type="ARBA" id="ARBA00007543"/>
    </source>
</evidence>
<dbReference type="STRING" id="1193518.BN13_10009"/>
<dbReference type="PIRSF" id="PIRSF000267">
    <property type="entry name" value="Cyt_oxidse_sub2"/>
    <property type="match status" value="1"/>
</dbReference>
<dbReference type="InterPro" id="IPR003317">
    <property type="entry name" value="Cyt-d_oxidase_su2"/>
</dbReference>
<feature type="transmembrane region" description="Helical" evidence="12">
    <location>
        <begin position="258"/>
        <end position="279"/>
    </location>
</feature>
<evidence type="ECO:0000256" key="8">
    <source>
        <dbReference type="ARBA" id="ARBA00022982"/>
    </source>
</evidence>
<dbReference type="RefSeq" id="WP_048543430.1">
    <property type="nucleotide sequence ID" value="NZ_HF571038.1"/>
</dbReference>
<keyword evidence="3" id="KW-0813">Transport</keyword>
<dbReference type="GO" id="GO:0016682">
    <property type="term" value="F:oxidoreductase activity, acting on diphenols and related substances as donors, oxygen as acceptor"/>
    <property type="evidence" value="ECO:0007669"/>
    <property type="project" value="TreeGrafter"/>
</dbReference>
<proteinExistence type="inferred from homology"/>
<evidence type="ECO:0000256" key="3">
    <source>
        <dbReference type="ARBA" id="ARBA00022448"/>
    </source>
</evidence>
<keyword evidence="14" id="KW-1185">Reference proteome</keyword>
<keyword evidence="8" id="KW-0249">Electron transport</keyword>
<dbReference type="GO" id="GO:0009055">
    <property type="term" value="F:electron transfer activity"/>
    <property type="evidence" value="ECO:0007669"/>
    <property type="project" value="TreeGrafter"/>
</dbReference>
<keyword evidence="9 12" id="KW-1133">Transmembrane helix</keyword>
<reference evidence="13 14" key="1">
    <citation type="journal article" date="2013" name="ISME J.">
        <title>A metabolic model for members of the genus Tetrasphaera involved in enhanced biological phosphorus removal.</title>
        <authorList>
            <person name="Kristiansen R."/>
            <person name="Nguyen H.T.T."/>
            <person name="Saunders A.M."/>
            <person name="Nielsen J.L."/>
            <person name="Wimmer R."/>
            <person name="Le V.Q."/>
            <person name="McIlroy S.J."/>
            <person name="Petrovski S."/>
            <person name="Seviour R.J."/>
            <person name="Calteau A."/>
            <person name="Nielsen K.L."/>
            <person name="Nielsen P.H."/>
        </authorList>
    </citation>
    <scope>NUCLEOTIDE SEQUENCE [LARGE SCALE GENOMIC DNA]</scope>
    <source>
        <strain evidence="13 14">Ben 74</strain>
    </source>
</reference>
<feature type="transmembrane region" description="Helical" evidence="12">
    <location>
        <begin position="228"/>
        <end position="246"/>
    </location>
</feature>
<keyword evidence="6 12" id="KW-0812">Transmembrane</keyword>
<dbReference type="GO" id="GO:0046872">
    <property type="term" value="F:metal ion binding"/>
    <property type="evidence" value="ECO:0007669"/>
    <property type="project" value="UniProtKB-KW"/>
</dbReference>
<dbReference type="PANTHER" id="PTHR43141:SF5">
    <property type="entry name" value="CYTOCHROME BD-I UBIQUINOL OXIDASE SUBUNIT 2"/>
    <property type="match status" value="1"/>
</dbReference>
<evidence type="ECO:0000256" key="5">
    <source>
        <dbReference type="ARBA" id="ARBA00022617"/>
    </source>
</evidence>
<comment type="caution">
    <text evidence="13">The sequence shown here is derived from an EMBL/GenBank/DDBJ whole genome shotgun (WGS) entry which is preliminary data.</text>
</comment>
<keyword evidence="11 12" id="KW-0472">Membrane</keyword>
<feature type="transmembrane region" description="Helical" evidence="12">
    <location>
        <begin position="165"/>
        <end position="188"/>
    </location>
</feature>